<dbReference type="GO" id="GO:0005687">
    <property type="term" value="C:U4 snRNP"/>
    <property type="evidence" value="ECO:0007669"/>
    <property type="project" value="TreeGrafter"/>
</dbReference>
<keyword evidence="12" id="KW-1185">Reference proteome</keyword>
<evidence type="ECO:0000259" key="10">
    <source>
        <dbReference type="PROSITE" id="PS52002"/>
    </source>
</evidence>
<keyword evidence="5 9" id="KW-0694">RNA-binding</keyword>
<dbReference type="OrthoDB" id="2146at2759"/>
<dbReference type="CDD" id="cd01719">
    <property type="entry name" value="Sm_G"/>
    <property type="match status" value="1"/>
</dbReference>
<comment type="similarity">
    <text evidence="2 9">Belongs to the snRNP Sm proteins family.</text>
</comment>
<comment type="caution">
    <text evidence="11">The sequence shown here is derived from an EMBL/GenBank/DDBJ whole genome shotgun (WGS) entry which is preliminary data.</text>
</comment>
<gene>
    <name evidence="11" type="ORF">LPJ53_005315</name>
</gene>
<organism evidence="11 12">
    <name type="scientific">Coemansia erecta</name>
    <dbReference type="NCBI Taxonomy" id="147472"/>
    <lineage>
        <taxon>Eukaryota</taxon>
        <taxon>Fungi</taxon>
        <taxon>Fungi incertae sedis</taxon>
        <taxon>Zoopagomycota</taxon>
        <taxon>Kickxellomycotina</taxon>
        <taxon>Kickxellomycetes</taxon>
        <taxon>Kickxellales</taxon>
        <taxon>Kickxellaceae</taxon>
        <taxon>Coemansia</taxon>
    </lineage>
</organism>
<keyword evidence="6 9" id="KW-0508">mRNA splicing</keyword>
<proteinExistence type="inferred from homology"/>
<dbReference type="Pfam" id="PF01423">
    <property type="entry name" value="LSM"/>
    <property type="match status" value="1"/>
</dbReference>
<evidence type="ECO:0000256" key="3">
    <source>
        <dbReference type="ARBA" id="ARBA00022664"/>
    </source>
</evidence>
<dbReference type="GO" id="GO:0071013">
    <property type="term" value="C:catalytic step 2 spliceosome"/>
    <property type="evidence" value="ECO:0007669"/>
    <property type="project" value="TreeGrafter"/>
</dbReference>
<dbReference type="InterPro" id="IPR010920">
    <property type="entry name" value="LSM_dom_sf"/>
</dbReference>
<evidence type="ECO:0000256" key="9">
    <source>
        <dbReference type="RuleBase" id="RU365052"/>
    </source>
</evidence>
<keyword evidence="8 9" id="KW-0687">Ribonucleoprotein</keyword>
<dbReference type="PANTHER" id="PTHR10553">
    <property type="entry name" value="SMALL NUCLEAR RIBONUCLEOPROTEIN"/>
    <property type="match status" value="1"/>
</dbReference>
<feature type="domain" description="Sm" evidence="10">
    <location>
        <begin position="4"/>
        <end position="76"/>
    </location>
</feature>
<dbReference type="FunFam" id="2.30.30.100:FF:000023">
    <property type="entry name" value="Small nuclear ribonucleoprotein G"/>
    <property type="match status" value="1"/>
</dbReference>
<dbReference type="PANTHER" id="PTHR10553:SF2">
    <property type="entry name" value="SMALL NUCLEAR RIBONUCLEOPROTEIN G"/>
    <property type="match status" value="1"/>
</dbReference>
<evidence type="ECO:0000313" key="11">
    <source>
        <dbReference type="EMBL" id="KAJ1720001.1"/>
    </source>
</evidence>
<sequence length="79" mass="8702">MVKASAPELKSYMDKKLLLQLNANRSVVGLLRGYDPFMNIHLADAYEVVSEDKQLPLGVTVIRGNSIVSMEALEPIKTA</sequence>
<comment type="subcellular location">
    <subcellularLocation>
        <location evidence="1 9">Nucleus</location>
    </subcellularLocation>
</comment>
<evidence type="ECO:0000313" key="12">
    <source>
        <dbReference type="Proteomes" id="UP001149813"/>
    </source>
</evidence>
<dbReference type="EMBL" id="JANBOJ010000309">
    <property type="protein sequence ID" value="KAJ1720001.1"/>
    <property type="molecule type" value="Genomic_DNA"/>
</dbReference>
<dbReference type="GO" id="GO:0003723">
    <property type="term" value="F:RNA binding"/>
    <property type="evidence" value="ECO:0007669"/>
    <property type="project" value="UniProtKB-UniRule"/>
</dbReference>
<protein>
    <recommendedName>
        <fullName evidence="9">Small nuclear ribonucleoprotein G</fullName>
        <shortName evidence="9">snRNP-G</shortName>
    </recommendedName>
</protein>
<evidence type="ECO:0000256" key="1">
    <source>
        <dbReference type="ARBA" id="ARBA00004123"/>
    </source>
</evidence>
<dbReference type="PROSITE" id="PS52002">
    <property type="entry name" value="SM"/>
    <property type="match status" value="1"/>
</dbReference>
<dbReference type="Gene3D" id="2.30.30.100">
    <property type="match status" value="1"/>
</dbReference>
<evidence type="ECO:0000256" key="2">
    <source>
        <dbReference type="ARBA" id="ARBA00006850"/>
    </source>
</evidence>
<dbReference type="GO" id="GO:0005686">
    <property type="term" value="C:U2 snRNP"/>
    <property type="evidence" value="ECO:0007669"/>
    <property type="project" value="TreeGrafter"/>
</dbReference>
<evidence type="ECO:0000256" key="4">
    <source>
        <dbReference type="ARBA" id="ARBA00022728"/>
    </source>
</evidence>
<dbReference type="GO" id="GO:0071004">
    <property type="term" value="C:U2-type prespliceosome"/>
    <property type="evidence" value="ECO:0007669"/>
    <property type="project" value="TreeGrafter"/>
</dbReference>
<dbReference type="GO" id="GO:0005682">
    <property type="term" value="C:U5 snRNP"/>
    <property type="evidence" value="ECO:0007669"/>
    <property type="project" value="TreeGrafter"/>
</dbReference>
<dbReference type="AlphaFoldDB" id="A0A9W7XSP4"/>
<keyword evidence="4 9" id="KW-0747">Spliceosome</keyword>
<dbReference type="Proteomes" id="UP001149813">
    <property type="component" value="Unassembled WGS sequence"/>
</dbReference>
<name>A0A9W7XSP4_9FUNG</name>
<dbReference type="InterPro" id="IPR034098">
    <property type="entry name" value="Sm_G"/>
</dbReference>
<dbReference type="GO" id="GO:0005685">
    <property type="term" value="C:U1 snRNP"/>
    <property type="evidence" value="ECO:0007669"/>
    <property type="project" value="TreeGrafter"/>
</dbReference>
<dbReference type="GO" id="GO:0005689">
    <property type="term" value="C:U12-type spliceosomal complex"/>
    <property type="evidence" value="ECO:0007669"/>
    <property type="project" value="TreeGrafter"/>
</dbReference>
<keyword evidence="3 9" id="KW-0507">mRNA processing</keyword>
<dbReference type="GO" id="GO:0071011">
    <property type="term" value="C:precatalytic spliceosome"/>
    <property type="evidence" value="ECO:0007669"/>
    <property type="project" value="TreeGrafter"/>
</dbReference>
<dbReference type="GO" id="GO:0034719">
    <property type="term" value="C:SMN-Sm protein complex"/>
    <property type="evidence" value="ECO:0007669"/>
    <property type="project" value="TreeGrafter"/>
</dbReference>
<dbReference type="SMART" id="SM00651">
    <property type="entry name" value="Sm"/>
    <property type="match status" value="1"/>
</dbReference>
<evidence type="ECO:0000256" key="7">
    <source>
        <dbReference type="ARBA" id="ARBA00023242"/>
    </source>
</evidence>
<dbReference type="SUPFAM" id="SSF50182">
    <property type="entry name" value="Sm-like ribonucleoproteins"/>
    <property type="match status" value="1"/>
</dbReference>
<dbReference type="GO" id="GO:0000387">
    <property type="term" value="P:spliceosomal snRNP assembly"/>
    <property type="evidence" value="ECO:0007669"/>
    <property type="project" value="UniProtKB-UniRule"/>
</dbReference>
<evidence type="ECO:0000256" key="5">
    <source>
        <dbReference type="ARBA" id="ARBA00022884"/>
    </source>
</evidence>
<dbReference type="InterPro" id="IPR047575">
    <property type="entry name" value="Sm"/>
</dbReference>
<reference evidence="11" key="1">
    <citation type="submission" date="2022-07" db="EMBL/GenBank/DDBJ databases">
        <title>Phylogenomic reconstructions and comparative analyses of Kickxellomycotina fungi.</title>
        <authorList>
            <person name="Reynolds N.K."/>
            <person name="Stajich J.E."/>
            <person name="Barry K."/>
            <person name="Grigoriev I.V."/>
            <person name="Crous P."/>
            <person name="Smith M.E."/>
        </authorList>
    </citation>
    <scope>NUCLEOTIDE SEQUENCE</scope>
    <source>
        <strain evidence="11">NBRC 32514</strain>
    </source>
</reference>
<dbReference type="InterPro" id="IPR001163">
    <property type="entry name" value="Sm_dom_euk/arc"/>
</dbReference>
<dbReference type="InterPro" id="IPR044641">
    <property type="entry name" value="Lsm7/SmG-like"/>
</dbReference>
<accession>A0A9W7XSP4</accession>
<keyword evidence="7 9" id="KW-0539">Nucleus</keyword>
<comment type="function">
    <text evidence="9">Plays a role in pre-mRNA splicing.</text>
</comment>
<evidence type="ECO:0000256" key="6">
    <source>
        <dbReference type="ARBA" id="ARBA00023187"/>
    </source>
</evidence>
<dbReference type="GO" id="GO:0097526">
    <property type="term" value="C:spliceosomal tri-snRNP complex"/>
    <property type="evidence" value="ECO:0007669"/>
    <property type="project" value="TreeGrafter"/>
</dbReference>
<evidence type="ECO:0000256" key="8">
    <source>
        <dbReference type="ARBA" id="ARBA00023274"/>
    </source>
</evidence>